<dbReference type="GO" id="GO:0004519">
    <property type="term" value="F:endonuclease activity"/>
    <property type="evidence" value="ECO:0007669"/>
    <property type="project" value="InterPro"/>
</dbReference>
<dbReference type="Proteomes" id="UP000235914">
    <property type="component" value="Unassembled WGS sequence"/>
</dbReference>
<accession>A0AAP8T8K0</accession>
<dbReference type="RefSeq" id="WP_102736107.1">
    <property type="nucleotide sequence ID" value="NZ_CP072046.1"/>
</dbReference>
<organism evidence="2 3">
    <name type="scientific">Akkermansia muciniphila</name>
    <dbReference type="NCBI Taxonomy" id="239935"/>
    <lineage>
        <taxon>Bacteria</taxon>
        <taxon>Pseudomonadati</taxon>
        <taxon>Verrucomicrobiota</taxon>
        <taxon>Verrucomicrobiia</taxon>
        <taxon>Verrucomicrobiales</taxon>
        <taxon>Akkermansiaceae</taxon>
        <taxon>Akkermansia</taxon>
    </lineage>
</organism>
<dbReference type="AlphaFoldDB" id="A0AAP8T8K0"/>
<dbReference type="Pfam" id="PF04471">
    <property type="entry name" value="Mrr_cat"/>
    <property type="match status" value="1"/>
</dbReference>
<dbReference type="EMBL" id="PJKN01000007">
    <property type="protein sequence ID" value="PNC53852.1"/>
    <property type="molecule type" value="Genomic_DNA"/>
</dbReference>
<dbReference type="Gene3D" id="3.40.1350.10">
    <property type="match status" value="1"/>
</dbReference>
<evidence type="ECO:0000313" key="3">
    <source>
        <dbReference type="Proteomes" id="UP000235914"/>
    </source>
</evidence>
<evidence type="ECO:0000313" key="2">
    <source>
        <dbReference type="EMBL" id="PNC53852.1"/>
    </source>
</evidence>
<name>A0AAP8T8K0_9BACT</name>
<evidence type="ECO:0000259" key="1">
    <source>
        <dbReference type="Pfam" id="PF04471"/>
    </source>
</evidence>
<protein>
    <recommendedName>
        <fullName evidence="1">Restriction endonuclease type IV Mrr domain-containing protein</fullName>
    </recommendedName>
</protein>
<dbReference type="InterPro" id="IPR011856">
    <property type="entry name" value="tRNA_endonuc-like_dom_sf"/>
</dbReference>
<reference evidence="2 3" key="1">
    <citation type="journal article" date="2017" name="BMC Genomics">
        <title>Genome sequencing of 39 Akkermansia muciniphila isolates reveals its population structure, genomic and functional diverisity, and global distribution in mammalian gut microbiotas.</title>
        <authorList>
            <person name="Guo X."/>
            <person name="Li S."/>
            <person name="Zhang J."/>
            <person name="Wu F."/>
            <person name="Li X."/>
            <person name="Wu D."/>
            <person name="Zhang M."/>
            <person name="Ou Z."/>
            <person name="Jie Z."/>
            <person name="Yan Q."/>
            <person name="Li P."/>
            <person name="Yi J."/>
            <person name="Peng Y."/>
        </authorList>
    </citation>
    <scope>NUCLEOTIDE SEQUENCE [LARGE SCALE GENOMIC DNA]</scope>
    <source>
        <strain evidence="2 3">GP43</strain>
    </source>
</reference>
<dbReference type="InterPro" id="IPR011335">
    <property type="entry name" value="Restrct_endonuc-II-like"/>
</dbReference>
<proteinExistence type="predicted"/>
<dbReference type="GO" id="GO:0003677">
    <property type="term" value="F:DNA binding"/>
    <property type="evidence" value="ECO:0007669"/>
    <property type="project" value="InterPro"/>
</dbReference>
<feature type="domain" description="Restriction endonuclease type IV Mrr" evidence="1">
    <location>
        <begin position="165"/>
        <end position="272"/>
    </location>
</feature>
<sequence>MQRKLSPVLIELIQDACCKVFWYKKDLLRFLRLHKVPDNNFYLLESMTKAEFLGILFCDLNKNDCHHDLIYNIGVDIINMSSFPHLEKLENSELKIKDAQQSIKNLKPHIEKIKNIFSDEERKEARRLAEEKLRIERSLFLGKLNELSTELMSLSETQLGTQEGGYEFEKWLYNLFILFDLDTRKSYKESSGRQIDMAFSLDGQNYIVEAKFTKRQTSVSDVDIFNGKLKKLADGTRGFIISISGFEKTALISASSDRSWILMMDYTHIFSLILNDRISLPDVLKRIIRNASQVGNSYLPVSDF</sequence>
<dbReference type="GO" id="GO:0009307">
    <property type="term" value="P:DNA restriction-modification system"/>
    <property type="evidence" value="ECO:0007669"/>
    <property type="project" value="InterPro"/>
</dbReference>
<comment type="caution">
    <text evidence="2">The sequence shown here is derived from an EMBL/GenBank/DDBJ whole genome shotgun (WGS) entry which is preliminary data.</text>
</comment>
<dbReference type="SUPFAM" id="SSF52980">
    <property type="entry name" value="Restriction endonuclease-like"/>
    <property type="match status" value="1"/>
</dbReference>
<gene>
    <name evidence="2" type="ORF">CXU09_11205</name>
</gene>
<dbReference type="InterPro" id="IPR007560">
    <property type="entry name" value="Restrct_endonuc_IV_Mrr"/>
</dbReference>